<accession>A0A3L9DSK4</accession>
<dbReference type="Proteomes" id="UP000279194">
    <property type="component" value="Unassembled WGS sequence"/>
</dbReference>
<dbReference type="PANTHER" id="PTHR38041">
    <property type="entry name" value="CHORISMATE MUTASE"/>
    <property type="match status" value="1"/>
</dbReference>
<protein>
    <submittedName>
        <fullName evidence="3">Chorismate mutase</fullName>
        <ecNumber evidence="3">5.4.99.5</ecNumber>
    </submittedName>
</protein>
<reference evidence="3 4" key="1">
    <citation type="submission" date="2018-10" db="EMBL/GenBank/DDBJ databases">
        <title>Streptococcus hillyeri sp. nov., isolated from equine tracheal sample.</title>
        <authorList>
            <person name="Macfadyen A.C."/>
            <person name="Waller A."/>
            <person name="Paterson G.K."/>
        </authorList>
    </citation>
    <scope>NUCLEOTIDE SEQUENCE [LARGE SCALE GENOMIC DNA]</scope>
    <source>
        <strain evidence="3 4">28462</strain>
    </source>
</reference>
<dbReference type="NCBIfam" id="TIGR01805">
    <property type="entry name" value="CM_mono_grmpos"/>
    <property type="match status" value="1"/>
</dbReference>
<keyword evidence="1 3" id="KW-0413">Isomerase</keyword>
<keyword evidence="4" id="KW-1185">Reference proteome</keyword>
<proteinExistence type="predicted"/>
<gene>
    <name evidence="3" type="ORF">EAF07_06280</name>
</gene>
<dbReference type="Pfam" id="PF01817">
    <property type="entry name" value="CM_2"/>
    <property type="match status" value="1"/>
</dbReference>
<evidence type="ECO:0000313" key="3">
    <source>
        <dbReference type="EMBL" id="RLY02897.1"/>
    </source>
</evidence>
<dbReference type="GO" id="GO:0004106">
    <property type="term" value="F:chorismate mutase activity"/>
    <property type="evidence" value="ECO:0007669"/>
    <property type="project" value="UniProtKB-EC"/>
</dbReference>
<dbReference type="RefSeq" id="WP_121835742.1">
    <property type="nucleotide sequence ID" value="NZ_CP163513.1"/>
</dbReference>
<comment type="caution">
    <text evidence="3">The sequence shown here is derived from an EMBL/GenBank/DDBJ whole genome shotgun (WGS) entry which is preliminary data.</text>
</comment>
<dbReference type="GO" id="GO:0009697">
    <property type="term" value="P:salicylic acid biosynthetic process"/>
    <property type="evidence" value="ECO:0007669"/>
    <property type="project" value="TreeGrafter"/>
</dbReference>
<dbReference type="InterPro" id="IPR002701">
    <property type="entry name" value="CM_II_prokaryot"/>
</dbReference>
<dbReference type="SMART" id="SM00830">
    <property type="entry name" value="CM_2"/>
    <property type="match status" value="1"/>
</dbReference>
<evidence type="ECO:0000256" key="1">
    <source>
        <dbReference type="ARBA" id="ARBA00023235"/>
    </source>
</evidence>
<dbReference type="EMBL" id="RCVM01000011">
    <property type="protein sequence ID" value="RLY02897.1"/>
    <property type="molecule type" value="Genomic_DNA"/>
</dbReference>
<dbReference type="InterPro" id="IPR036979">
    <property type="entry name" value="CM_dom_sf"/>
</dbReference>
<dbReference type="InterPro" id="IPR036263">
    <property type="entry name" value="Chorismate_II_sf"/>
</dbReference>
<dbReference type="PANTHER" id="PTHR38041:SF1">
    <property type="entry name" value="CHORISMATE MUTASE"/>
    <property type="match status" value="1"/>
</dbReference>
<organism evidence="3 4">
    <name type="scientific">Streptococcus hillyeri</name>
    <dbReference type="NCBI Taxonomy" id="2282420"/>
    <lineage>
        <taxon>Bacteria</taxon>
        <taxon>Bacillati</taxon>
        <taxon>Bacillota</taxon>
        <taxon>Bacilli</taxon>
        <taxon>Lactobacillales</taxon>
        <taxon>Streptococcaceae</taxon>
        <taxon>Streptococcus</taxon>
    </lineage>
</organism>
<dbReference type="AlphaFoldDB" id="A0A3L9DSK4"/>
<name>A0A3L9DSK4_9STRE</name>
<dbReference type="Gene3D" id="1.20.59.10">
    <property type="entry name" value="Chorismate mutase"/>
    <property type="match status" value="1"/>
</dbReference>
<dbReference type="OrthoDB" id="9802281at2"/>
<evidence type="ECO:0000313" key="4">
    <source>
        <dbReference type="Proteomes" id="UP000279194"/>
    </source>
</evidence>
<evidence type="ECO:0000259" key="2">
    <source>
        <dbReference type="PROSITE" id="PS51168"/>
    </source>
</evidence>
<dbReference type="PROSITE" id="PS51168">
    <property type="entry name" value="CHORISMATE_MUT_2"/>
    <property type="match status" value="1"/>
</dbReference>
<dbReference type="InterPro" id="IPR011279">
    <property type="entry name" value="Chorismate_mutase_GmP"/>
</dbReference>
<dbReference type="EC" id="5.4.99.5" evidence="3"/>
<feature type="domain" description="Chorismate mutase" evidence="2">
    <location>
        <begin position="1"/>
        <end position="87"/>
    </location>
</feature>
<dbReference type="SUPFAM" id="SSF48600">
    <property type="entry name" value="Chorismate mutase II"/>
    <property type="match status" value="1"/>
</dbReference>
<dbReference type="InterPro" id="IPR051331">
    <property type="entry name" value="Chorismate_mutase-related"/>
</dbReference>
<dbReference type="GO" id="GO:0046417">
    <property type="term" value="P:chorismate metabolic process"/>
    <property type="evidence" value="ECO:0007669"/>
    <property type="project" value="InterPro"/>
</dbReference>
<sequence>MDLNLIRQDIDKIDAQLIALLEERMGLVNQVTAYKRATGKAVLDTSREQMVLDKVARQVANKDFEEAIVATFSDMMKHSRAYQSRQLGVKEC</sequence>